<organism evidence="3 4">
    <name type="scientific">Candidatus Dechloromonas phosphorivorans</name>
    <dbReference type="NCBI Taxonomy" id="2899244"/>
    <lineage>
        <taxon>Bacteria</taxon>
        <taxon>Pseudomonadati</taxon>
        <taxon>Pseudomonadota</taxon>
        <taxon>Betaproteobacteria</taxon>
        <taxon>Rhodocyclales</taxon>
        <taxon>Azonexaceae</taxon>
        <taxon>Dechloromonas</taxon>
    </lineage>
</organism>
<proteinExistence type="predicted"/>
<gene>
    <name evidence="3" type="ORF">IPJ38_06830</name>
</gene>
<keyword evidence="2" id="KW-0732">Signal</keyword>
<feature type="signal peptide" evidence="2">
    <location>
        <begin position="1"/>
        <end position="21"/>
    </location>
</feature>
<feature type="compositionally biased region" description="Pro residues" evidence="1">
    <location>
        <begin position="77"/>
        <end position="99"/>
    </location>
</feature>
<name>A0A935JXA4_9RHOO</name>
<reference evidence="3 4" key="1">
    <citation type="submission" date="2020-10" db="EMBL/GenBank/DDBJ databases">
        <title>Connecting structure to function with the recovery of over 1000 high-quality activated sludge metagenome-assembled genomes encoding full-length rRNA genes using long-read sequencing.</title>
        <authorList>
            <person name="Singleton C.M."/>
            <person name="Petriglieri F."/>
            <person name="Kristensen J.M."/>
            <person name="Kirkegaard R.H."/>
            <person name="Michaelsen T.Y."/>
            <person name="Andersen M.H."/>
            <person name="Karst S.M."/>
            <person name="Dueholm M.S."/>
            <person name="Nielsen P.H."/>
            <person name="Albertsen M."/>
        </authorList>
    </citation>
    <scope>NUCLEOTIDE SEQUENCE [LARGE SCALE GENOMIC DNA]</scope>
    <source>
        <strain evidence="3">EsbW_18-Q3-R4-48_BATAC.463</strain>
    </source>
</reference>
<evidence type="ECO:0000256" key="1">
    <source>
        <dbReference type="SAM" id="MobiDB-lite"/>
    </source>
</evidence>
<accession>A0A935JXA4</accession>
<protein>
    <submittedName>
        <fullName evidence="3">Formate dehydrogenase</fullName>
    </submittedName>
</protein>
<feature type="region of interest" description="Disordered" evidence="1">
    <location>
        <begin position="72"/>
        <end position="109"/>
    </location>
</feature>
<feature type="chain" id="PRO_5037345187" evidence="2">
    <location>
        <begin position="22"/>
        <end position="109"/>
    </location>
</feature>
<dbReference type="EMBL" id="JADJMS010000013">
    <property type="protein sequence ID" value="MBK7414865.1"/>
    <property type="molecule type" value="Genomic_DNA"/>
</dbReference>
<dbReference type="AlphaFoldDB" id="A0A935JXA4"/>
<sequence length="109" mass="11183">MKLRKFALILALTVTSAGAWAKLPPPSEEAKAKAEEAKVKAAETAKVEGELLGKSQDRVAEKYIKDQKAKGIVVKPTPIPPPPPPAPPAAAAPPAPAPAAAPAAPEVKK</sequence>
<feature type="compositionally biased region" description="Low complexity" evidence="1">
    <location>
        <begin position="100"/>
        <end position="109"/>
    </location>
</feature>
<evidence type="ECO:0000256" key="2">
    <source>
        <dbReference type="SAM" id="SignalP"/>
    </source>
</evidence>
<dbReference type="Proteomes" id="UP000739411">
    <property type="component" value="Unassembled WGS sequence"/>
</dbReference>
<comment type="caution">
    <text evidence="3">The sequence shown here is derived from an EMBL/GenBank/DDBJ whole genome shotgun (WGS) entry which is preliminary data.</text>
</comment>
<evidence type="ECO:0000313" key="3">
    <source>
        <dbReference type="EMBL" id="MBK7414865.1"/>
    </source>
</evidence>
<evidence type="ECO:0000313" key="4">
    <source>
        <dbReference type="Proteomes" id="UP000739411"/>
    </source>
</evidence>